<keyword evidence="1" id="KW-0812">Transmembrane</keyword>
<name>A0A1A9AR72_PLAOA</name>
<dbReference type="Pfam" id="PF05795">
    <property type="entry name" value="Plasmodium_Vir"/>
    <property type="match status" value="1"/>
</dbReference>
<accession>A0A1A9AR72</accession>
<evidence type="ECO:0000256" key="1">
    <source>
        <dbReference type="SAM" id="Phobius"/>
    </source>
</evidence>
<dbReference type="EMBL" id="FLRE01002471">
    <property type="protein sequence ID" value="SBT58672.1"/>
    <property type="molecule type" value="Genomic_DNA"/>
</dbReference>
<feature type="transmembrane region" description="Helical" evidence="1">
    <location>
        <begin position="279"/>
        <end position="298"/>
    </location>
</feature>
<organism evidence="2 3">
    <name type="scientific">Plasmodium ovale wallikeri</name>
    <dbReference type="NCBI Taxonomy" id="864142"/>
    <lineage>
        <taxon>Eukaryota</taxon>
        <taxon>Sar</taxon>
        <taxon>Alveolata</taxon>
        <taxon>Apicomplexa</taxon>
        <taxon>Aconoidasida</taxon>
        <taxon>Haemosporida</taxon>
        <taxon>Plasmodiidae</taxon>
        <taxon>Plasmodium</taxon>
        <taxon>Plasmodium (Plasmodium)</taxon>
    </lineage>
</organism>
<keyword evidence="1" id="KW-0472">Membrane</keyword>
<evidence type="ECO:0000313" key="2">
    <source>
        <dbReference type="EMBL" id="SBT58672.1"/>
    </source>
</evidence>
<dbReference type="Proteomes" id="UP000078550">
    <property type="component" value="Unassembled WGS sequence"/>
</dbReference>
<reference evidence="3" key="1">
    <citation type="submission" date="2016-05" db="EMBL/GenBank/DDBJ databases">
        <authorList>
            <person name="Naeem Raeece"/>
        </authorList>
    </citation>
    <scope>NUCLEOTIDE SEQUENCE [LARGE SCALE GENOMIC DNA]</scope>
</reference>
<sequence>MDLSLDQLAKKEVYKLNHEYVKLFDKLDNVCTAKEQGYDCETFNYTDMQESFIPWLNKIFNILKRTNKQNHIYINDISLEKFKPCIYYKYWFYHKVIKHISVNDEIKKLHQTWSNKLTDIYNTIFGDHCKFHANSLDDVKILKVLYDYILFFNITEHKYNLLQVIKNCEFCKFFKTYLENTFNNKQVACNTGSPYALCMEHNEFLNLYFEFNQLFSLTCQYNFETSNSNKCKQLYEKLVEINRPSSTRVDAVTKVEESGSAYTVINDNSQGHNSHKQSVIAGISILGLSFTLLFLYKFTSFGSFIRLRTGRVTNIWKGIQDEKDVLLLRDSETENINFDNTQYNIAYNSV</sequence>
<keyword evidence="1" id="KW-1133">Transmembrane helix</keyword>
<dbReference type="InterPro" id="IPR008780">
    <property type="entry name" value="Plasmodium_Vir"/>
</dbReference>
<proteinExistence type="predicted"/>
<evidence type="ECO:0000313" key="3">
    <source>
        <dbReference type="Proteomes" id="UP000078550"/>
    </source>
</evidence>
<gene>
    <name evidence="2" type="ORF">POVWA2_086410</name>
</gene>
<dbReference type="AlphaFoldDB" id="A0A1A9AR72"/>
<protein>
    <submittedName>
        <fullName evidence="2">PIR Superfamily Protein</fullName>
    </submittedName>
</protein>